<keyword evidence="2" id="KW-0732">Signal</keyword>
<dbReference type="AlphaFoldDB" id="A0A2M7G1V0"/>
<accession>A0A2M7G1V0</accession>
<protein>
    <submittedName>
        <fullName evidence="3">Uncharacterized protein</fullName>
    </submittedName>
</protein>
<organism evidence="3 4">
    <name type="scientific">bacterium (Candidatus Blackallbacteria) CG17_big_fil_post_rev_8_21_14_2_50_48_46</name>
    <dbReference type="NCBI Taxonomy" id="2014261"/>
    <lineage>
        <taxon>Bacteria</taxon>
        <taxon>Candidatus Blackallbacteria</taxon>
    </lineage>
</organism>
<feature type="signal peptide" evidence="2">
    <location>
        <begin position="1"/>
        <end position="20"/>
    </location>
</feature>
<proteinExistence type="predicted"/>
<comment type="caution">
    <text evidence="3">The sequence shown here is derived from an EMBL/GenBank/DDBJ whole genome shotgun (WGS) entry which is preliminary data.</text>
</comment>
<dbReference type="EMBL" id="PFFQ01000046">
    <property type="protein sequence ID" value="PIW15723.1"/>
    <property type="molecule type" value="Genomic_DNA"/>
</dbReference>
<reference evidence="3 4" key="1">
    <citation type="submission" date="2017-09" db="EMBL/GenBank/DDBJ databases">
        <title>Depth-based differentiation of microbial function through sediment-hosted aquifers and enrichment of novel symbionts in the deep terrestrial subsurface.</title>
        <authorList>
            <person name="Probst A.J."/>
            <person name="Ladd B."/>
            <person name="Jarett J.K."/>
            <person name="Geller-Mcgrath D.E."/>
            <person name="Sieber C.M."/>
            <person name="Emerson J.B."/>
            <person name="Anantharaman K."/>
            <person name="Thomas B.C."/>
            <person name="Malmstrom R."/>
            <person name="Stieglmeier M."/>
            <person name="Klingl A."/>
            <person name="Woyke T."/>
            <person name="Ryan C.M."/>
            <person name="Banfield J.F."/>
        </authorList>
    </citation>
    <scope>NUCLEOTIDE SEQUENCE [LARGE SCALE GENOMIC DNA]</scope>
    <source>
        <strain evidence="3">CG17_big_fil_post_rev_8_21_14_2_50_48_46</strain>
    </source>
</reference>
<gene>
    <name evidence="3" type="ORF">COW36_16090</name>
</gene>
<evidence type="ECO:0000256" key="2">
    <source>
        <dbReference type="SAM" id="SignalP"/>
    </source>
</evidence>
<sequence length="227" mass="25469">MKHRILLSALLLSLSAPAWALPGMEITSAKNTLTSRKPTPTGQEFKHRRVSDLPTFDKLGVGNYFSQYRLDGQKLMIWMYVESAPPAVDEVVLFVTPASAKDDSFARALKLVDLVYGESNSASQVVNDLKNAQSKEHKNDQKVTMLTFEEKSLLPKGYDGYRYYIGDLYGYKIGLHKGGFEVGIYRKDVLMAQIKDVKKRLYPDPLPPGPTPPPLPPLPTPHPPLRW</sequence>
<feature type="region of interest" description="Disordered" evidence="1">
    <location>
        <begin position="202"/>
        <end position="227"/>
    </location>
</feature>
<name>A0A2M7G1V0_9BACT</name>
<feature type="compositionally biased region" description="Pro residues" evidence="1">
    <location>
        <begin position="204"/>
        <end position="227"/>
    </location>
</feature>
<evidence type="ECO:0000313" key="4">
    <source>
        <dbReference type="Proteomes" id="UP000231019"/>
    </source>
</evidence>
<feature type="chain" id="PRO_5014798865" evidence="2">
    <location>
        <begin position="21"/>
        <end position="227"/>
    </location>
</feature>
<evidence type="ECO:0000313" key="3">
    <source>
        <dbReference type="EMBL" id="PIW15723.1"/>
    </source>
</evidence>
<dbReference type="Proteomes" id="UP000231019">
    <property type="component" value="Unassembled WGS sequence"/>
</dbReference>
<evidence type="ECO:0000256" key="1">
    <source>
        <dbReference type="SAM" id="MobiDB-lite"/>
    </source>
</evidence>